<keyword evidence="2 5" id="KW-0812">Transmembrane</keyword>
<evidence type="ECO:0000256" key="3">
    <source>
        <dbReference type="ARBA" id="ARBA00022989"/>
    </source>
</evidence>
<evidence type="ECO:0000256" key="4">
    <source>
        <dbReference type="ARBA" id="ARBA00023136"/>
    </source>
</evidence>
<dbReference type="EMBL" id="BAAAET010000002">
    <property type="protein sequence ID" value="GAA0692508.1"/>
    <property type="molecule type" value="Genomic_DNA"/>
</dbReference>
<feature type="transmembrane region" description="Helical" evidence="5">
    <location>
        <begin position="314"/>
        <end position="332"/>
    </location>
</feature>
<organism evidence="7 8">
    <name type="scientific">Marinobacterium maritimum</name>
    <dbReference type="NCBI Taxonomy" id="500162"/>
    <lineage>
        <taxon>Bacteria</taxon>
        <taxon>Pseudomonadati</taxon>
        <taxon>Pseudomonadota</taxon>
        <taxon>Gammaproteobacteria</taxon>
        <taxon>Oceanospirillales</taxon>
        <taxon>Oceanospirillaceae</taxon>
        <taxon>Marinobacterium</taxon>
    </lineage>
</organism>
<evidence type="ECO:0000256" key="2">
    <source>
        <dbReference type="ARBA" id="ARBA00022692"/>
    </source>
</evidence>
<comment type="caution">
    <text evidence="7">The sequence shown here is derived from an EMBL/GenBank/DDBJ whole genome shotgun (WGS) entry which is preliminary data.</text>
</comment>
<evidence type="ECO:0000259" key="6">
    <source>
        <dbReference type="Pfam" id="PF13515"/>
    </source>
</evidence>
<name>A0ABP3TCA4_9GAMM</name>
<comment type="subcellular location">
    <subcellularLocation>
        <location evidence="1">Membrane</location>
        <topology evidence="1">Multi-pass membrane protein</topology>
    </subcellularLocation>
</comment>
<evidence type="ECO:0000256" key="1">
    <source>
        <dbReference type="ARBA" id="ARBA00004141"/>
    </source>
</evidence>
<evidence type="ECO:0000313" key="8">
    <source>
        <dbReference type="Proteomes" id="UP001499915"/>
    </source>
</evidence>
<sequence length="385" mass="41256">MSHTPNTLPETTGSAPSTRRRDAALHLLHRDQLKESMSLSRQPFLRNSTLAGLQAAITSVIALPLTYLSPWSHLIGFAALGTLVALLGRFAPGKKRHLTLFQAGLCQVLVVLIMSSAAWLGAPELLELSLLALLCGVLLFICVTGNFGPPGALIFIFAAGASMTTEISLEQVVQRTLMTAVVAVLAWAVCALTEPLRQLPGPESNFPEEPQRPLTHRLIAAARISVGAGFAIFIASYALEANYPAWAAMGALAIMQGTHLHISMNRALQRMAGTVAGAVLAWILLQQAPSIWFLILIVAVLQLLTEFVIGFNYALGLLFVTPMALLMTYLGANGNVGMEIVTERLLDTLLGAGIGIAVAVLLSTLDDRRYLAKLRQPPALDNRKS</sequence>
<feature type="transmembrane region" description="Helical" evidence="5">
    <location>
        <begin position="344"/>
        <end position="365"/>
    </location>
</feature>
<feature type="transmembrane region" description="Helical" evidence="5">
    <location>
        <begin position="100"/>
        <end position="122"/>
    </location>
</feature>
<evidence type="ECO:0000313" key="7">
    <source>
        <dbReference type="EMBL" id="GAA0692508.1"/>
    </source>
</evidence>
<reference evidence="8" key="1">
    <citation type="journal article" date="2019" name="Int. J. Syst. Evol. Microbiol.">
        <title>The Global Catalogue of Microorganisms (GCM) 10K type strain sequencing project: providing services to taxonomists for standard genome sequencing and annotation.</title>
        <authorList>
            <consortium name="The Broad Institute Genomics Platform"/>
            <consortium name="The Broad Institute Genome Sequencing Center for Infectious Disease"/>
            <person name="Wu L."/>
            <person name="Ma J."/>
        </authorList>
    </citation>
    <scope>NUCLEOTIDE SEQUENCE [LARGE SCALE GENOMIC DNA]</scope>
    <source>
        <strain evidence="8">JCM 15134</strain>
    </source>
</reference>
<dbReference type="Pfam" id="PF13515">
    <property type="entry name" value="FUSC_2"/>
    <property type="match status" value="1"/>
</dbReference>
<dbReference type="InterPro" id="IPR049453">
    <property type="entry name" value="Memb_transporter_dom"/>
</dbReference>
<dbReference type="RefSeq" id="WP_343805363.1">
    <property type="nucleotide sequence ID" value="NZ_BAAAET010000002.1"/>
</dbReference>
<proteinExistence type="predicted"/>
<feature type="domain" description="Integral membrane bound transporter" evidence="6">
    <location>
        <begin position="233"/>
        <end position="358"/>
    </location>
</feature>
<keyword evidence="4 5" id="KW-0472">Membrane</keyword>
<gene>
    <name evidence="7" type="ORF">GCM10009104_19560</name>
</gene>
<dbReference type="Proteomes" id="UP001499915">
    <property type="component" value="Unassembled WGS sequence"/>
</dbReference>
<keyword evidence="8" id="KW-1185">Reference proteome</keyword>
<accession>A0ABP3TCA4</accession>
<keyword evidence="3 5" id="KW-1133">Transmembrane helix</keyword>
<feature type="transmembrane region" description="Helical" evidence="5">
    <location>
        <begin position="71"/>
        <end position="88"/>
    </location>
</feature>
<feature type="transmembrane region" description="Helical" evidence="5">
    <location>
        <begin position="214"/>
        <end position="237"/>
    </location>
</feature>
<feature type="transmembrane region" description="Helical" evidence="5">
    <location>
        <begin position="44"/>
        <end position="65"/>
    </location>
</feature>
<evidence type="ECO:0000256" key="5">
    <source>
        <dbReference type="SAM" id="Phobius"/>
    </source>
</evidence>
<protein>
    <submittedName>
        <fullName evidence="7">FUSC family protein</fullName>
    </submittedName>
</protein>